<dbReference type="Proteomes" id="UP000789702">
    <property type="component" value="Unassembled WGS sequence"/>
</dbReference>
<name>A0ACA9Q5N8_9GLOM</name>
<proteinExistence type="predicted"/>
<gene>
    <name evidence="1" type="ORF">DHETER_LOCUS13383</name>
</gene>
<reference evidence="1" key="1">
    <citation type="submission" date="2021-06" db="EMBL/GenBank/DDBJ databases">
        <authorList>
            <person name="Kallberg Y."/>
            <person name="Tangrot J."/>
            <person name="Rosling A."/>
        </authorList>
    </citation>
    <scope>NUCLEOTIDE SEQUENCE</scope>
    <source>
        <strain evidence="1">IL203A</strain>
    </source>
</reference>
<evidence type="ECO:0000313" key="2">
    <source>
        <dbReference type="Proteomes" id="UP000789702"/>
    </source>
</evidence>
<comment type="caution">
    <text evidence="1">The sequence shown here is derived from an EMBL/GenBank/DDBJ whole genome shotgun (WGS) entry which is preliminary data.</text>
</comment>
<accession>A0ACA9Q5N8</accession>
<keyword evidence="2" id="KW-1185">Reference proteome</keyword>
<feature type="non-terminal residue" evidence="1">
    <location>
        <position position="199"/>
    </location>
</feature>
<organism evidence="1 2">
    <name type="scientific">Dentiscutata heterogama</name>
    <dbReference type="NCBI Taxonomy" id="1316150"/>
    <lineage>
        <taxon>Eukaryota</taxon>
        <taxon>Fungi</taxon>
        <taxon>Fungi incertae sedis</taxon>
        <taxon>Mucoromycota</taxon>
        <taxon>Glomeromycotina</taxon>
        <taxon>Glomeromycetes</taxon>
        <taxon>Diversisporales</taxon>
        <taxon>Gigasporaceae</taxon>
        <taxon>Dentiscutata</taxon>
    </lineage>
</organism>
<feature type="non-terminal residue" evidence="1">
    <location>
        <position position="1"/>
    </location>
</feature>
<sequence length="199" mass="22700">LVLPFQHVHQCLTIFLSNVVHRPLLQSLLLCLRALRNTDSLLSRDASILSGFRYACRSLLTEISALLESLMSRKISDSAFEEDILTLVAILEKLIKPLCSPYPTVWLKILEDHHIIQLLLNAFTYSLSFPRENRPIYTDSVMYFLLSLANVPVAAKQLYHDGIMTEFCNNKLSPALQKGDVQPNSKDDRHQVWCFMLAV</sequence>
<dbReference type="EMBL" id="CAJVPU010036443">
    <property type="protein sequence ID" value="CAG8730123.1"/>
    <property type="molecule type" value="Genomic_DNA"/>
</dbReference>
<protein>
    <submittedName>
        <fullName evidence="1">9997_t:CDS:1</fullName>
    </submittedName>
</protein>
<evidence type="ECO:0000313" key="1">
    <source>
        <dbReference type="EMBL" id="CAG8730123.1"/>
    </source>
</evidence>